<evidence type="ECO:0000313" key="2">
    <source>
        <dbReference type="Proteomes" id="UP000194266"/>
    </source>
</evidence>
<feature type="non-terminal residue" evidence="1">
    <location>
        <position position="93"/>
    </location>
</feature>
<gene>
    <name evidence="1" type="ORF">OQI_22675</name>
</gene>
<sequence length="93" mass="9510">MTAPRPAESAEPAVPVGPGLPGEELARLAELHGVATSYRPSPDRTVAASAAAVVRALGALGVDAGTPEAVRTALAARHRELDERLLPPRCLLG</sequence>
<keyword evidence="2" id="KW-1185">Reference proteome</keyword>
<dbReference type="EMBL" id="MRYD01000134">
    <property type="protein sequence ID" value="OSZ58256.1"/>
    <property type="molecule type" value="Genomic_DNA"/>
</dbReference>
<dbReference type="Proteomes" id="UP000194266">
    <property type="component" value="Unassembled WGS sequence"/>
</dbReference>
<comment type="caution">
    <text evidence="1">The sequence shown here is derived from an EMBL/GenBank/DDBJ whole genome shotgun (WGS) entry which is preliminary data.</text>
</comment>
<proteinExistence type="predicted"/>
<evidence type="ECO:0008006" key="3">
    <source>
        <dbReference type="Google" id="ProtNLM"/>
    </source>
</evidence>
<evidence type="ECO:0000313" key="1">
    <source>
        <dbReference type="EMBL" id="OSZ58256.1"/>
    </source>
</evidence>
<name>A0ABX3YEC4_9ACTN</name>
<organism evidence="1 2">
    <name type="scientific">Streptomyces pharetrae CZA14</name>
    <dbReference type="NCBI Taxonomy" id="1144883"/>
    <lineage>
        <taxon>Bacteria</taxon>
        <taxon>Bacillati</taxon>
        <taxon>Actinomycetota</taxon>
        <taxon>Actinomycetes</taxon>
        <taxon>Kitasatosporales</taxon>
        <taxon>Streptomycetaceae</taxon>
        <taxon>Streptomyces</taxon>
    </lineage>
</organism>
<accession>A0ABX3YEC4</accession>
<reference evidence="1 2" key="1">
    <citation type="submission" date="2016-12" db="EMBL/GenBank/DDBJ databases">
        <title>Genome Mining:The Detection of Biosynthetic Gene Clusters to Aid in the Expression of Curamycin A produced by Streptomyces sp. strain CZA14.</title>
        <authorList>
            <person name="Durrell K.A."/>
            <person name="Kirby B.M."/>
            <person name="Khan W."/>
            <person name="Mthethwa T."/>
            <person name="Le Roes-Hill M."/>
        </authorList>
    </citation>
    <scope>NUCLEOTIDE SEQUENCE [LARGE SCALE GENOMIC DNA]</scope>
    <source>
        <strain evidence="1 2">CZA14</strain>
    </source>
</reference>
<protein>
    <recommendedName>
        <fullName evidence="3">4-alpha-glucanotransferase</fullName>
    </recommendedName>
</protein>